<dbReference type="AlphaFoldDB" id="A0A1I5PIA5"/>
<evidence type="ECO:0000313" key="6">
    <source>
        <dbReference type="Proteomes" id="UP000199586"/>
    </source>
</evidence>
<dbReference type="PANTHER" id="PTHR40661:SF3">
    <property type="entry name" value="FELS-1 PROPHAGE TRANSCRIPTIONAL REGULATOR"/>
    <property type="match status" value="1"/>
</dbReference>
<dbReference type="InterPro" id="IPR039418">
    <property type="entry name" value="LexA-like"/>
</dbReference>
<dbReference type="Gene3D" id="2.10.109.10">
    <property type="entry name" value="Umud Fragment, subunit A"/>
    <property type="match status" value="1"/>
</dbReference>
<dbReference type="STRING" id="634430.SAMN04488241_10120"/>
<dbReference type="EMBL" id="FOXP01000001">
    <property type="protein sequence ID" value="SFP33587.1"/>
    <property type="molecule type" value="Genomic_DNA"/>
</dbReference>
<dbReference type="InterPro" id="IPR036286">
    <property type="entry name" value="LexA/Signal_pep-like_sf"/>
</dbReference>
<keyword evidence="6" id="KW-1185">Reference proteome</keyword>
<keyword evidence="1" id="KW-0805">Transcription regulation</keyword>
<proteinExistence type="predicted"/>
<reference evidence="5 6" key="1">
    <citation type="submission" date="2016-10" db="EMBL/GenBank/DDBJ databases">
        <authorList>
            <person name="de Groot N.N."/>
        </authorList>
    </citation>
    <scope>NUCLEOTIDE SEQUENCE [LARGE SCALE GENOMIC DNA]</scope>
    <source>
        <strain evidence="5 6">CGMCC 1.9113</strain>
    </source>
</reference>
<evidence type="ECO:0000256" key="1">
    <source>
        <dbReference type="ARBA" id="ARBA00023015"/>
    </source>
</evidence>
<keyword evidence="3" id="KW-0804">Transcription</keyword>
<dbReference type="RefSeq" id="WP_093329806.1">
    <property type="nucleotide sequence ID" value="NZ_FOXP01000001.1"/>
</dbReference>
<dbReference type="SUPFAM" id="SSF51306">
    <property type="entry name" value="LexA/Signal peptidase"/>
    <property type="match status" value="1"/>
</dbReference>
<keyword evidence="2" id="KW-0238">DNA-binding</keyword>
<dbReference type="InterPro" id="IPR015927">
    <property type="entry name" value="Peptidase_S24_S26A/B/C"/>
</dbReference>
<dbReference type="PANTHER" id="PTHR40661">
    <property type="match status" value="1"/>
</dbReference>
<protein>
    <submittedName>
        <fullName evidence="5">Phage repressor protein C, contains Cro/C1-type HTH and peptisase s24 domains</fullName>
    </submittedName>
</protein>
<dbReference type="Proteomes" id="UP000199586">
    <property type="component" value="Unassembled WGS sequence"/>
</dbReference>
<dbReference type="CDD" id="cd06529">
    <property type="entry name" value="S24_LexA-like"/>
    <property type="match status" value="1"/>
</dbReference>
<evidence type="ECO:0000313" key="5">
    <source>
        <dbReference type="EMBL" id="SFP33587.1"/>
    </source>
</evidence>
<evidence type="ECO:0000256" key="2">
    <source>
        <dbReference type="ARBA" id="ARBA00023125"/>
    </source>
</evidence>
<feature type="domain" description="Peptidase S24/S26A/S26B/S26C" evidence="4">
    <location>
        <begin position="105"/>
        <end position="197"/>
    </location>
</feature>
<evidence type="ECO:0000259" key="4">
    <source>
        <dbReference type="Pfam" id="PF00717"/>
    </source>
</evidence>
<dbReference type="OrthoDB" id="528805at2"/>
<dbReference type="Pfam" id="PF00717">
    <property type="entry name" value="Peptidase_S24"/>
    <property type="match status" value="1"/>
</dbReference>
<name>A0A1I5PIA5_9SPHN</name>
<accession>A0A1I5PIA5</accession>
<dbReference type="GO" id="GO:0003677">
    <property type="term" value="F:DNA binding"/>
    <property type="evidence" value="ECO:0007669"/>
    <property type="project" value="UniProtKB-KW"/>
</dbReference>
<gene>
    <name evidence="5" type="ORF">SAMN04488241_10120</name>
</gene>
<organism evidence="5 6">
    <name type="scientific">Sphingomonas rubra</name>
    <dbReference type="NCBI Taxonomy" id="634430"/>
    <lineage>
        <taxon>Bacteria</taxon>
        <taxon>Pseudomonadati</taxon>
        <taxon>Pseudomonadota</taxon>
        <taxon>Alphaproteobacteria</taxon>
        <taxon>Sphingomonadales</taxon>
        <taxon>Sphingomonadaceae</taxon>
        <taxon>Sphingomonas</taxon>
    </lineage>
</organism>
<sequence>MDQVGTRLTELAATRGVSLAALSAMIGRNAAYLQQFVTRGTPRALAEGDRRTLAAFFEVDEEVLGGPPAPPAAIRVPRLDVAASAGPGALVDAEVELGADMLDPGLARRLGLKAGAVAIIRVRGDSMEPGLMDGDHILVDTARRSPGAAGGVFVVRIDGALMVKRVRRSGGTLVARSDNPAASPVPNAPVEVVGRVVWAMRAPT</sequence>
<evidence type="ECO:0000256" key="3">
    <source>
        <dbReference type="ARBA" id="ARBA00023163"/>
    </source>
</evidence>